<gene>
    <name evidence="1" type="ORF">GBAR_LOCUS11280</name>
</gene>
<accession>A0AA35WIQ6</accession>
<reference evidence="1" key="1">
    <citation type="submission" date="2023-03" db="EMBL/GenBank/DDBJ databases">
        <authorList>
            <person name="Steffen K."/>
            <person name="Cardenas P."/>
        </authorList>
    </citation>
    <scope>NUCLEOTIDE SEQUENCE</scope>
</reference>
<dbReference type="AlphaFoldDB" id="A0AA35WIQ6"/>
<keyword evidence="2" id="KW-1185">Reference proteome</keyword>
<sequence length="80" mass="9142">MSSFEQFLTKTSSAVIYAHVLHDLGKFKSKFSDAFVEREYLSTADELVTIGNGGFQTILVEQFLQHSIKNKEHLHSMCFK</sequence>
<comment type="caution">
    <text evidence="1">The sequence shown here is derived from an EMBL/GenBank/DDBJ whole genome shotgun (WGS) entry which is preliminary data.</text>
</comment>
<organism evidence="1 2">
    <name type="scientific">Geodia barretti</name>
    <name type="common">Barrett's horny sponge</name>
    <dbReference type="NCBI Taxonomy" id="519541"/>
    <lineage>
        <taxon>Eukaryota</taxon>
        <taxon>Metazoa</taxon>
        <taxon>Porifera</taxon>
        <taxon>Demospongiae</taxon>
        <taxon>Heteroscleromorpha</taxon>
        <taxon>Tetractinellida</taxon>
        <taxon>Astrophorina</taxon>
        <taxon>Geodiidae</taxon>
        <taxon>Geodia</taxon>
    </lineage>
</organism>
<proteinExistence type="predicted"/>
<evidence type="ECO:0000313" key="2">
    <source>
        <dbReference type="Proteomes" id="UP001174909"/>
    </source>
</evidence>
<name>A0AA35WIQ6_GEOBA</name>
<dbReference type="EMBL" id="CASHTH010001699">
    <property type="protein sequence ID" value="CAI8018626.1"/>
    <property type="molecule type" value="Genomic_DNA"/>
</dbReference>
<dbReference type="Proteomes" id="UP001174909">
    <property type="component" value="Unassembled WGS sequence"/>
</dbReference>
<protein>
    <submittedName>
        <fullName evidence="1">Uncharacterized protein</fullName>
    </submittedName>
</protein>
<evidence type="ECO:0000313" key="1">
    <source>
        <dbReference type="EMBL" id="CAI8018626.1"/>
    </source>
</evidence>